<evidence type="ECO:0000313" key="11">
    <source>
        <dbReference type="EMBL" id="WGO85821.1"/>
    </source>
</evidence>
<feature type="region of interest" description="Disordered" evidence="7">
    <location>
        <begin position="797"/>
        <end position="1076"/>
    </location>
</feature>
<feature type="compositionally biased region" description="Basic and acidic residues" evidence="7">
    <location>
        <begin position="1222"/>
        <end position="1240"/>
    </location>
</feature>
<feature type="compositionally biased region" description="Polar residues" evidence="7">
    <location>
        <begin position="943"/>
        <end position="958"/>
    </location>
</feature>
<dbReference type="InterPro" id="IPR019476">
    <property type="entry name" value="T4SS_TraD_DNA-bd"/>
</dbReference>
<feature type="compositionally biased region" description="Polar residues" evidence="7">
    <location>
        <begin position="1241"/>
        <end position="1250"/>
    </location>
</feature>
<accession>A0AAX3UDP8</accession>
<dbReference type="RefSeq" id="WP_025084170.1">
    <property type="nucleotide sequence ID" value="NZ_CP123735.1"/>
</dbReference>
<dbReference type="SUPFAM" id="SSF52540">
    <property type="entry name" value="P-loop containing nucleoside triphosphate hydrolases"/>
    <property type="match status" value="1"/>
</dbReference>
<keyword evidence="4 8" id="KW-1133">Transmembrane helix</keyword>
<comment type="subcellular location">
    <subcellularLocation>
        <location evidence="1">Cell membrane</location>
        <topology evidence="1">Multi-pass membrane protein</topology>
    </subcellularLocation>
</comment>
<gene>
    <name evidence="11" type="ORF">QEJ78_11045</name>
    <name evidence="10" type="ORF">SAMN02983011_01551</name>
</gene>
<feature type="region of interest" description="Disordered" evidence="7">
    <location>
        <begin position="1176"/>
        <end position="1256"/>
    </location>
</feature>
<evidence type="ECO:0000313" key="12">
    <source>
        <dbReference type="Proteomes" id="UP000181860"/>
    </source>
</evidence>
<keyword evidence="6" id="KW-0175">Coiled coil</keyword>
<keyword evidence="11" id="KW-0238">DNA-binding</keyword>
<evidence type="ECO:0000256" key="8">
    <source>
        <dbReference type="SAM" id="Phobius"/>
    </source>
</evidence>
<evidence type="ECO:0000256" key="2">
    <source>
        <dbReference type="ARBA" id="ARBA00022475"/>
    </source>
</evidence>
<dbReference type="InterPro" id="IPR027417">
    <property type="entry name" value="P-loop_NTPase"/>
</dbReference>
<dbReference type="EMBL" id="FMXC01000017">
    <property type="protein sequence ID" value="SDA59811.1"/>
    <property type="molecule type" value="Genomic_DNA"/>
</dbReference>
<evidence type="ECO:0000313" key="10">
    <source>
        <dbReference type="EMBL" id="SDA59811.1"/>
    </source>
</evidence>
<dbReference type="InterPro" id="IPR051539">
    <property type="entry name" value="T4SS-coupling_protein"/>
</dbReference>
<evidence type="ECO:0000259" key="9">
    <source>
        <dbReference type="Pfam" id="PF10412"/>
    </source>
</evidence>
<name>A0AAX3UDP8_9LACO</name>
<evidence type="ECO:0000256" key="4">
    <source>
        <dbReference type="ARBA" id="ARBA00022989"/>
    </source>
</evidence>
<dbReference type="Proteomes" id="UP000181860">
    <property type="component" value="Unassembled WGS sequence"/>
</dbReference>
<dbReference type="Proteomes" id="UP001242513">
    <property type="component" value="Chromosome"/>
</dbReference>
<dbReference type="PANTHER" id="PTHR37937:SF1">
    <property type="entry name" value="CONJUGATIVE TRANSFER: DNA TRANSPORT"/>
    <property type="match status" value="1"/>
</dbReference>
<feature type="transmembrane region" description="Helical" evidence="8">
    <location>
        <begin position="65"/>
        <end position="91"/>
    </location>
</feature>
<evidence type="ECO:0000256" key="5">
    <source>
        <dbReference type="ARBA" id="ARBA00023136"/>
    </source>
</evidence>
<reference evidence="11" key="2">
    <citation type="journal article" date="2022" name="Food Funct.">
        <title>Lactobacillus kefiranofaciens ZW18 from Kefir enhances the anti-tumor effect of anti-programmed cell death 1 (PD-1) immunotherapy by modulating the gut microbiota.</title>
        <authorList>
            <person name="Zhao J."/>
            <person name="Wang Y."/>
            <person name="Wang J."/>
            <person name="Lv M."/>
            <person name="Zhou C."/>
            <person name="Jia L."/>
            <person name="Geng W."/>
        </authorList>
    </citation>
    <scope>NUCLEOTIDE SEQUENCE</scope>
    <source>
        <strain evidence="11">ZW18</strain>
    </source>
</reference>
<feature type="compositionally biased region" description="Basic and acidic residues" evidence="7">
    <location>
        <begin position="904"/>
        <end position="919"/>
    </location>
</feature>
<evidence type="ECO:0000256" key="6">
    <source>
        <dbReference type="SAM" id="Coils"/>
    </source>
</evidence>
<sequence>MIEEIKQKIEEKLNTYTSVLDGISLKKARETFEWLRTLLWIAPTVIWVICLFQIILPLGTLNFSVFTLFCWLILALSAPASCFVNWFLILLTTRRDDKKQDERVDLMWDELQIGFKQLSYIVGASLALPISLTAIPFLQFLRLHPTVKGTTTQMIDQITGSPLIIRLLLVGVAIISMFYLHSRFVRLVLQFEPRIREWMANYEFHYRPLHQMLSGKNAKQVKEEDHYANMVLGTSLETGDLVVQSVEARKRNSIAIGPIGAGKTSSWFRPQIDQDIDAYLEYIRDYPIVSKEKDWNTPYGKQSMYTNGFTLIEPTNDLCETAYQDCLAKGVPKDKIIYFNPEDPNTPSLGLLSGPVDAASQNLTDIFSGLKASAKDFFSIEERSYMANYVYLLKLTAVIENKPASFGELMDMMFDVYVTVKKRTELEAYVEILRVEVDKAKEKFNKTNDKDDKATYFNYKDTYDIAVETLKWFQTYIVAEQYKTGPKIQQTGKYKGYPVYVDTKDQFVGGLKSTLQDISKKIGLRRVLFRENSDFNVDDWFKNGGIIICNTDKKSLGGPLASILGQMYSLTFQAATFRRTANVDPFRGLYMDEFPDYESSGFTDFCAQARKFGTGINLGAQSLAQLSQTFGPDYLKTLMSVLLTRATFGDLGPDDAKLLEPLFGEHDEAVESINDQDIDLAADQSQNRSRISTKVEKVPNITANQIMKLEKYTMAIRTPGEHGTNIFDRIQVGRITSEAIENDPKNFNMDDPEDRNAYEVMVADTVNSSQEYSDTDKHIIDLIQSKQYMIQWPSDQEMKSGDDVLPTILDSEGNVLSGGNTADEDSDSDKTKVTFANGSENSDSKQSKVTKAGGFRHQNKKQSTGKAGTLGTDKDGPSPEDIEQDPFDNWNETGAYATVGGHKQKLDEDQFDDEGKVDALLDTDPEDNSSEEVTKPVAKKTKGSTSTNRVNKVGSTVKDNLDLDDESSLTAGMRALDKSVHKSPNSGNGRNDNDLKYDDDPLVSNVAVTDRVKSSKNGNATKPDQSKNQSSKQQSKLKDNDLSANRQVNNKDEIIHSDDKKEDNNMSESMNNFVDFPNHDRRRQEHEANSQNAVISQLKHSALLDMQSGFNKILHDSQLTEPERLNEMLKFREEQRNKLAAYFMPASLDKIIARITTAIDKQQAKVANLHNSIDETDDVQSMEHKVKENQEANGLSDDLEQMLKSFQDRPITDDEPNDNAGDELKADKLDTDVPFNDRDPFNSQPGMTSNTDDEDY</sequence>
<evidence type="ECO:0000313" key="13">
    <source>
        <dbReference type="Proteomes" id="UP001242513"/>
    </source>
</evidence>
<keyword evidence="12" id="KW-1185">Reference proteome</keyword>
<organism evidence="11 13">
    <name type="scientific">Lactobacillus kefiranofaciens</name>
    <dbReference type="NCBI Taxonomy" id="267818"/>
    <lineage>
        <taxon>Bacteria</taxon>
        <taxon>Bacillati</taxon>
        <taxon>Bacillota</taxon>
        <taxon>Bacilli</taxon>
        <taxon>Lactobacillales</taxon>
        <taxon>Lactobacillaceae</taxon>
        <taxon>Lactobacillus</taxon>
    </lineage>
</organism>
<feature type="compositionally biased region" description="Basic and acidic residues" evidence="7">
    <location>
        <begin position="1049"/>
        <end position="1064"/>
    </location>
</feature>
<feature type="domain" description="Type IV secretion system coupling protein TraD DNA-binding" evidence="9">
    <location>
        <begin position="519"/>
        <end position="720"/>
    </location>
</feature>
<keyword evidence="5 8" id="KW-0472">Membrane</keyword>
<dbReference type="GO" id="GO:0005886">
    <property type="term" value="C:plasma membrane"/>
    <property type="evidence" value="ECO:0007669"/>
    <property type="project" value="UniProtKB-SubCell"/>
</dbReference>
<reference evidence="10 12" key="1">
    <citation type="submission" date="2016-10" db="EMBL/GenBank/DDBJ databases">
        <authorList>
            <person name="Varghese N."/>
            <person name="Submissions S."/>
        </authorList>
    </citation>
    <scope>NUCLEOTIDE SEQUENCE [LARGE SCALE GENOMIC DNA]</scope>
    <source>
        <strain evidence="10 12">ATCC 43761</strain>
    </source>
</reference>
<keyword evidence="3 8" id="KW-0812">Transmembrane</keyword>
<feature type="transmembrane region" description="Helical" evidence="8">
    <location>
        <begin position="37"/>
        <end position="59"/>
    </location>
</feature>
<evidence type="ECO:0000256" key="3">
    <source>
        <dbReference type="ARBA" id="ARBA00022692"/>
    </source>
</evidence>
<dbReference type="Gene3D" id="3.40.50.300">
    <property type="entry name" value="P-loop containing nucleotide triphosphate hydrolases"/>
    <property type="match status" value="1"/>
</dbReference>
<dbReference type="CDD" id="cd01127">
    <property type="entry name" value="TrwB_TraG_TraD_VirD4"/>
    <property type="match status" value="1"/>
</dbReference>
<proteinExistence type="predicted"/>
<protein>
    <submittedName>
        <fullName evidence="11">Type IV secretion system DNA-binding domain-containing protein</fullName>
    </submittedName>
    <submittedName>
        <fullName evidence="10">Type IV secretion-system coupling protein DNA-binding domain-containing protein</fullName>
    </submittedName>
</protein>
<feature type="compositionally biased region" description="Acidic residues" evidence="7">
    <location>
        <begin position="921"/>
        <end position="930"/>
    </location>
</feature>
<dbReference type="EMBL" id="CP123735">
    <property type="protein sequence ID" value="WGO85821.1"/>
    <property type="molecule type" value="Genomic_DNA"/>
</dbReference>
<dbReference type="GO" id="GO:0003677">
    <property type="term" value="F:DNA binding"/>
    <property type="evidence" value="ECO:0007669"/>
    <property type="project" value="UniProtKB-KW"/>
</dbReference>
<evidence type="ECO:0000256" key="7">
    <source>
        <dbReference type="SAM" id="MobiDB-lite"/>
    </source>
</evidence>
<feature type="transmembrane region" description="Helical" evidence="8">
    <location>
        <begin position="158"/>
        <end position="180"/>
    </location>
</feature>
<evidence type="ECO:0000256" key="1">
    <source>
        <dbReference type="ARBA" id="ARBA00004651"/>
    </source>
</evidence>
<feature type="coiled-coil region" evidence="6">
    <location>
        <begin position="423"/>
        <end position="450"/>
    </location>
</feature>
<reference evidence="11" key="3">
    <citation type="submission" date="2023-04" db="EMBL/GenBank/DDBJ databases">
        <authorList>
            <person name="Wang Y."/>
        </authorList>
    </citation>
    <scope>NUCLEOTIDE SEQUENCE</scope>
    <source>
        <strain evidence="11">ZW18</strain>
    </source>
</reference>
<feature type="compositionally biased region" description="Basic and acidic residues" evidence="7">
    <location>
        <begin position="1181"/>
        <end position="1190"/>
    </location>
</feature>
<dbReference type="Pfam" id="PF10412">
    <property type="entry name" value="TrwB_AAD_bind"/>
    <property type="match status" value="1"/>
</dbReference>
<dbReference type="AlphaFoldDB" id="A0AAX3UDP8"/>
<keyword evidence="2" id="KW-1003">Cell membrane</keyword>
<dbReference type="PANTHER" id="PTHR37937">
    <property type="entry name" value="CONJUGATIVE TRANSFER: DNA TRANSPORT"/>
    <property type="match status" value="1"/>
</dbReference>